<dbReference type="GO" id="GO:0032543">
    <property type="term" value="P:mitochondrial translation"/>
    <property type="evidence" value="ECO:0007669"/>
    <property type="project" value="InterPro"/>
</dbReference>
<accession>A0AAW0X770</accession>
<protein>
    <recommendedName>
        <fullName evidence="7">Large ribosomal subunit protein mL52</fullName>
    </recommendedName>
    <alternativeName>
        <fullName evidence="8">39S ribosomal protein L52, mitochondrial</fullName>
    </alternativeName>
</protein>
<sequence length="123" mass="13787">MAGSFINGALRNTAARCFSTTSCMLGKFPKNFDTSMGACGPLVDGADYTFLDGRSTPLRVGQRRRAQEQREVSAKVIQLLQETKFATERHARLQLEKQQKRQEIIESKLKAKGHKLLNKETSN</sequence>
<evidence type="ECO:0000256" key="1">
    <source>
        <dbReference type="ARBA" id="ARBA00004173"/>
    </source>
</evidence>
<evidence type="ECO:0000256" key="5">
    <source>
        <dbReference type="ARBA" id="ARBA00023128"/>
    </source>
</evidence>
<proteinExistence type="inferred from homology"/>
<reference evidence="9 10" key="1">
    <citation type="journal article" date="2024" name="BMC Genomics">
        <title>Genome assembly of redclaw crayfish (Cherax quadricarinatus) provides insights into its immune adaptation and hypoxia tolerance.</title>
        <authorList>
            <person name="Liu Z."/>
            <person name="Zheng J."/>
            <person name="Li H."/>
            <person name="Fang K."/>
            <person name="Wang S."/>
            <person name="He J."/>
            <person name="Zhou D."/>
            <person name="Weng S."/>
            <person name="Chi M."/>
            <person name="Gu Z."/>
            <person name="He J."/>
            <person name="Li F."/>
            <person name="Wang M."/>
        </authorList>
    </citation>
    <scope>NUCLEOTIDE SEQUENCE [LARGE SCALE GENOMIC DNA]</scope>
    <source>
        <strain evidence="9">ZL_2023a</strain>
    </source>
</reference>
<evidence type="ECO:0000256" key="3">
    <source>
        <dbReference type="ARBA" id="ARBA00022946"/>
    </source>
</evidence>
<evidence type="ECO:0000313" key="10">
    <source>
        <dbReference type="Proteomes" id="UP001445076"/>
    </source>
</evidence>
<dbReference type="AlphaFoldDB" id="A0AAW0X770"/>
<dbReference type="EMBL" id="JARKIK010000035">
    <property type="protein sequence ID" value="KAK8739792.1"/>
    <property type="molecule type" value="Genomic_DNA"/>
</dbReference>
<keyword evidence="6" id="KW-0687">Ribonucleoprotein</keyword>
<dbReference type="Proteomes" id="UP001445076">
    <property type="component" value="Unassembled WGS sequence"/>
</dbReference>
<dbReference type="PANTHER" id="PTHR34090">
    <property type="entry name" value="39S RIBOSOMAL PROTEIN L52, MITOCHONDRIAL"/>
    <property type="match status" value="1"/>
</dbReference>
<gene>
    <name evidence="9" type="ORF">OTU49_003197</name>
</gene>
<dbReference type="Pfam" id="PF18699">
    <property type="entry name" value="MRPL52"/>
    <property type="match status" value="1"/>
</dbReference>
<evidence type="ECO:0000313" key="9">
    <source>
        <dbReference type="EMBL" id="KAK8739792.1"/>
    </source>
</evidence>
<evidence type="ECO:0000256" key="2">
    <source>
        <dbReference type="ARBA" id="ARBA00007232"/>
    </source>
</evidence>
<dbReference type="PANTHER" id="PTHR34090:SF1">
    <property type="entry name" value="LARGE RIBOSOMAL SUBUNIT PROTEIN ML52"/>
    <property type="match status" value="1"/>
</dbReference>
<name>A0AAW0X770_CHEQU</name>
<dbReference type="GO" id="GO:0003735">
    <property type="term" value="F:structural constituent of ribosome"/>
    <property type="evidence" value="ECO:0007669"/>
    <property type="project" value="InterPro"/>
</dbReference>
<keyword evidence="5" id="KW-0496">Mitochondrion</keyword>
<comment type="subcellular location">
    <subcellularLocation>
        <location evidence="1">Mitochondrion</location>
    </subcellularLocation>
</comment>
<organism evidence="9 10">
    <name type="scientific">Cherax quadricarinatus</name>
    <name type="common">Australian red claw crayfish</name>
    <dbReference type="NCBI Taxonomy" id="27406"/>
    <lineage>
        <taxon>Eukaryota</taxon>
        <taxon>Metazoa</taxon>
        <taxon>Ecdysozoa</taxon>
        <taxon>Arthropoda</taxon>
        <taxon>Crustacea</taxon>
        <taxon>Multicrustacea</taxon>
        <taxon>Malacostraca</taxon>
        <taxon>Eumalacostraca</taxon>
        <taxon>Eucarida</taxon>
        <taxon>Decapoda</taxon>
        <taxon>Pleocyemata</taxon>
        <taxon>Astacidea</taxon>
        <taxon>Parastacoidea</taxon>
        <taxon>Parastacidae</taxon>
        <taxon>Cherax</taxon>
    </lineage>
</organism>
<keyword evidence="3" id="KW-0809">Transit peptide</keyword>
<comment type="caution">
    <text evidence="9">The sequence shown here is derived from an EMBL/GenBank/DDBJ whole genome shotgun (WGS) entry which is preliminary data.</text>
</comment>
<dbReference type="InterPro" id="IPR034596">
    <property type="entry name" value="Ribosomal_mL52"/>
</dbReference>
<evidence type="ECO:0000256" key="8">
    <source>
        <dbReference type="ARBA" id="ARBA00035425"/>
    </source>
</evidence>
<evidence type="ECO:0000256" key="6">
    <source>
        <dbReference type="ARBA" id="ARBA00023274"/>
    </source>
</evidence>
<keyword evidence="4" id="KW-0689">Ribosomal protein</keyword>
<evidence type="ECO:0000256" key="4">
    <source>
        <dbReference type="ARBA" id="ARBA00022980"/>
    </source>
</evidence>
<dbReference type="GO" id="GO:0005762">
    <property type="term" value="C:mitochondrial large ribosomal subunit"/>
    <property type="evidence" value="ECO:0007669"/>
    <property type="project" value="InterPro"/>
</dbReference>
<comment type="similarity">
    <text evidence="2">Belongs to the mitochondrion-specific ribosomal protein mL52 family.</text>
</comment>
<keyword evidence="10" id="KW-1185">Reference proteome</keyword>
<evidence type="ECO:0000256" key="7">
    <source>
        <dbReference type="ARBA" id="ARBA00035181"/>
    </source>
</evidence>